<dbReference type="EMBL" id="JACMRX010000002">
    <property type="protein sequence ID" value="KAF7995663.1"/>
    <property type="molecule type" value="Genomic_DNA"/>
</dbReference>
<dbReference type="CDD" id="cd20379">
    <property type="entry name" value="Tudor_dTUD-like"/>
    <property type="match status" value="2"/>
</dbReference>
<dbReference type="SMART" id="SM00333">
    <property type="entry name" value="TUDOR"/>
    <property type="match status" value="5"/>
</dbReference>
<name>A0A834Y0X3_APHGI</name>
<dbReference type="InterPro" id="IPR002999">
    <property type="entry name" value="Tudor"/>
</dbReference>
<feature type="compositionally biased region" description="Low complexity" evidence="1">
    <location>
        <begin position="187"/>
        <end position="198"/>
    </location>
</feature>
<dbReference type="PANTHER" id="PTHR16442:SF1">
    <property type="entry name" value="RING FINGER PROTEIN 17"/>
    <property type="match status" value="1"/>
</dbReference>
<dbReference type="Gene3D" id="2.30.30.140">
    <property type="match status" value="5"/>
</dbReference>
<protein>
    <recommendedName>
        <fullName evidence="2">Tudor domain-containing protein</fullName>
    </recommendedName>
</protein>
<dbReference type="InterPro" id="IPR035437">
    <property type="entry name" value="SNase_OB-fold_sf"/>
</dbReference>
<feature type="region of interest" description="Disordered" evidence="1">
    <location>
        <begin position="1176"/>
        <end position="1197"/>
    </location>
</feature>
<dbReference type="PANTHER" id="PTHR16442">
    <property type="entry name" value="RING FINGER PROTEIN 17"/>
    <property type="match status" value="1"/>
</dbReference>
<feature type="domain" description="Tudor" evidence="2">
    <location>
        <begin position="1406"/>
        <end position="1469"/>
    </location>
</feature>
<proteinExistence type="predicted"/>
<keyword evidence="4" id="KW-1185">Reference proteome</keyword>
<dbReference type="Gene3D" id="2.40.50.90">
    <property type="match status" value="5"/>
</dbReference>
<reference evidence="3 4" key="1">
    <citation type="submission" date="2020-08" db="EMBL/GenBank/DDBJ databases">
        <title>Aphidius gifuensis genome sequencing and assembly.</title>
        <authorList>
            <person name="Du Z."/>
        </authorList>
    </citation>
    <scope>NUCLEOTIDE SEQUENCE [LARGE SCALE GENOMIC DNA]</scope>
    <source>
        <strain evidence="3">YNYX2018</strain>
        <tissue evidence="3">Adults</tissue>
    </source>
</reference>
<gene>
    <name evidence="3" type="ORF">HCN44_006770</name>
</gene>
<evidence type="ECO:0000256" key="1">
    <source>
        <dbReference type="SAM" id="MobiDB-lite"/>
    </source>
</evidence>
<accession>A0A834Y0X3</accession>
<dbReference type="Proteomes" id="UP000639338">
    <property type="component" value="Unassembled WGS sequence"/>
</dbReference>
<feature type="domain" description="Tudor" evidence="2">
    <location>
        <begin position="741"/>
        <end position="800"/>
    </location>
</feature>
<comment type="caution">
    <text evidence="3">The sequence shown here is derived from an EMBL/GenBank/DDBJ whole genome shotgun (WGS) entry which is preliminary data.</text>
</comment>
<evidence type="ECO:0000259" key="2">
    <source>
        <dbReference type="PROSITE" id="PS50304"/>
    </source>
</evidence>
<feature type="domain" description="Tudor" evidence="2">
    <location>
        <begin position="1038"/>
        <end position="1096"/>
    </location>
</feature>
<sequence>MKTKIHNIENELSGPSDNESMNEFQAISAITQHFVHLHGVLQNLEGRMIETVRIGSKQRDKKLVEIRDHTKGLTEKFQDAMLLAGITFKHCETVDILPVIKKLETLVNLPCHLVKDTTSNENSYVKFHVEQITDILESHCKIEIQVANPYRLQTKEELPKEYILSQFHPSTPEYPGLDEVVQSDGMSPTLSSSISPVLSKSNQSSTLTLESGSIKASIVSTNSLNSQNNLQYKKSQMVHVTHLESPSKFYVRSEYDDDNFRTITEQLKAYNFSGTQPDEIIQNNIYAVCHNDIKIWYRGRVRKIDIINIDNDLWSVFAIDYGFEEINVSKKNIRLLSDDLLGIAPMAEEHRLVSIDPINGNQWSKEATLFMKRMLKDSGNDMSAEMYRYNEWNQRDVDLVVGSVNKSSIRDSLLLQGFGTFVSIDKLLRKNPDSSNAFHYEKLELEKYYSVEILQIENPHEIYVKKNDYDDEVFRQMSNELTTDYSKNKKTRSVIFSPATGMPCAVSYDKIWYRAIIVNVPKPKIVTVFLVDYGKKVTVKFSKMLRLDPSYQSITTRAIKISLRDVAPPVGSSTWSKKASTYIQAWTPGKVRIIAYEKIDSFYSVCLLHKKENLNSKLVLVEEAISIGPVSKPIAKETRDSSIIKNNLSQINTSIEDDKKLNSSATISYGSSMAIEYKKKPNVTKHIEEDPFKVLVKIVHVVSPSEIYVSDVAREMEFSKIEKKLQIKYDNHETIDKKSIEWKIGKICVVYCENAKYYYRGQIKDTINDNKFIVFLIDIGKTITVEKKNLQSIGFKFEQFPALVFRVKLGGMIPCGGSTTWPSSSCEKLRELIDNTHNAKFYITKVGDDEDGGPMIVELFCEQINVHHAISPDVKEILSINRRLLELGLAVQLKNYDYKKLKFLAFEVQREMSVNDLRIHDDALLNHSLDKSNDSECINSDSTVTPENSYPDDDEVSDADDYIDEIDENYVNSRFAVWPKAEKFQRKKFYGTSKFVSIDGCAYIVVAQPNKTTEKLRFIEFELSKVYPYKKCDTKLSDIKPGDICIAKMHTFNTWHRAEVLKIQKGKPLIRFVDWGNVEYCSPRFIHKMINYQDEPRQATKCQIYGLKSCNSSSFTKEDIDNIHGIIVEQNLFIEVVNNNSELPVVIIRLVNQDMIELVDFLYNVMRMNVYPPKPITQTLSNEDFDDDDDDEEEDDEVNVNDINVNTNTVDDDANNCDDIVERDFIEFEKSESPVDDRDVVLEETDSDDLEDLIDEGKVVMSMQQKFVDNANNDNDIIVNDKIQTNIYEGKFIRRNTDTSSDDYVSRESSLDINIKNPSITDDSDVKLDSPIDDSVQYEFKNLVIPNDVTIFCGALGEVNPLFPNLVTIHIDNTPDHPELSRLSKMYEKIMIEMQEFAETQPLVENISENIPCCAKYNFDGQWYRCLVKKKPPPYSNDPLIEVEFVDWGNTQMVDIDELRILRNKWMMLPKMAINCRIWGIEKPDGHVDPTIRDWLKTICDKIKKSLIIVVKNIEPHGPAVQIYTNYEKKKLVYQTLIDQKKFILDLDDCTTY</sequence>
<evidence type="ECO:0000313" key="3">
    <source>
        <dbReference type="EMBL" id="KAF7995663.1"/>
    </source>
</evidence>
<dbReference type="SUPFAM" id="SSF63748">
    <property type="entry name" value="Tudor/PWWP/MBT"/>
    <property type="match status" value="5"/>
</dbReference>
<feature type="domain" description="Tudor" evidence="2">
    <location>
        <begin position="497"/>
        <end position="554"/>
    </location>
</feature>
<evidence type="ECO:0000313" key="4">
    <source>
        <dbReference type="Proteomes" id="UP000639338"/>
    </source>
</evidence>
<dbReference type="GO" id="GO:0005737">
    <property type="term" value="C:cytoplasm"/>
    <property type="evidence" value="ECO:0007669"/>
    <property type="project" value="UniProtKB-ARBA"/>
</dbReference>
<organism evidence="3 4">
    <name type="scientific">Aphidius gifuensis</name>
    <name type="common">Parasitoid wasp</name>
    <dbReference type="NCBI Taxonomy" id="684658"/>
    <lineage>
        <taxon>Eukaryota</taxon>
        <taxon>Metazoa</taxon>
        <taxon>Ecdysozoa</taxon>
        <taxon>Arthropoda</taxon>
        <taxon>Hexapoda</taxon>
        <taxon>Insecta</taxon>
        <taxon>Pterygota</taxon>
        <taxon>Neoptera</taxon>
        <taxon>Endopterygota</taxon>
        <taxon>Hymenoptera</taxon>
        <taxon>Apocrita</taxon>
        <taxon>Ichneumonoidea</taxon>
        <taxon>Braconidae</taxon>
        <taxon>Aphidiinae</taxon>
        <taxon>Aphidius</taxon>
    </lineage>
</organism>
<dbReference type="Pfam" id="PF00567">
    <property type="entry name" value="TUDOR"/>
    <property type="match status" value="5"/>
</dbReference>
<dbReference type="OrthoDB" id="5800423at2759"/>
<feature type="compositionally biased region" description="Acidic residues" evidence="1">
    <location>
        <begin position="1183"/>
        <end position="1197"/>
    </location>
</feature>
<dbReference type="PROSITE" id="PS50304">
    <property type="entry name" value="TUDOR"/>
    <property type="match status" value="4"/>
</dbReference>
<feature type="region of interest" description="Disordered" evidence="1">
    <location>
        <begin position="174"/>
        <end position="198"/>
    </location>
</feature>